<feature type="non-terminal residue" evidence="1">
    <location>
        <position position="97"/>
    </location>
</feature>
<evidence type="ECO:0000313" key="2">
    <source>
        <dbReference type="Proteomes" id="UP000708208"/>
    </source>
</evidence>
<organism evidence="1 2">
    <name type="scientific">Allacma fusca</name>
    <dbReference type="NCBI Taxonomy" id="39272"/>
    <lineage>
        <taxon>Eukaryota</taxon>
        <taxon>Metazoa</taxon>
        <taxon>Ecdysozoa</taxon>
        <taxon>Arthropoda</taxon>
        <taxon>Hexapoda</taxon>
        <taxon>Collembola</taxon>
        <taxon>Symphypleona</taxon>
        <taxon>Sminthuridae</taxon>
        <taxon>Allacma</taxon>
    </lineage>
</organism>
<reference evidence="1" key="1">
    <citation type="submission" date="2021-06" db="EMBL/GenBank/DDBJ databases">
        <authorList>
            <person name="Hodson N. C."/>
            <person name="Mongue J. A."/>
            <person name="Jaron S. K."/>
        </authorList>
    </citation>
    <scope>NUCLEOTIDE SEQUENCE</scope>
</reference>
<dbReference type="AlphaFoldDB" id="A0A8J2J6U6"/>
<evidence type="ECO:0000313" key="1">
    <source>
        <dbReference type="EMBL" id="CAG7698965.1"/>
    </source>
</evidence>
<dbReference type="EMBL" id="CAJVCH010025723">
    <property type="protein sequence ID" value="CAG7698965.1"/>
    <property type="molecule type" value="Genomic_DNA"/>
</dbReference>
<protein>
    <submittedName>
        <fullName evidence="1">Uncharacterized protein</fullName>
    </submittedName>
</protein>
<comment type="caution">
    <text evidence="1">The sequence shown here is derived from an EMBL/GenBank/DDBJ whole genome shotgun (WGS) entry which is preliminary data.</text>
</comment>
<sequence length="97" mass="11191">MEDSSDGPFIIDFDEDEIEINRILKSVEERKITLGKRVKVTGTPHKELMLDVPVRWSTSLGTMERGKDGAPLECTINTLHELTAFKLYHEDWDLIFQ</sequence>
<proteinExistence type="predicted"/>
<dbReference type="Proteomes" id="UP000708208">
    <property type="component" value="Unassembled WGS sequence"/>
</dbReference>
<keyword evidence="2" id="KW-1185">Reference proteome</keyword>
<name>A0A8J2J6U6_9HEXA</name>
<accession>A0A8J2J6U6</accession>
<gene>
    <name evidence="1" type="ORF">AFUS01_LOCUS4140</name>
</gene>
<dbReference type="OrthoDB" id="7686387at2759"/>